<keyword evidence="5" id="KW-1185">Reference proteome</keyword>
<proteinExistence type="predicted"/>
<evidence type="ECO:0000313" key="5">
    <source>
        <dbReference type="Proteomes" id="UP000887575"/>
    </source>
</evidence>
<evidence type="ECO:0000256" key="1">
    <source>
        <dbReference type="ARBA" id="ARBA00004123"/>
    </source>
</evidence>
<organism evidence="5 6">
    <name type="scientific">Mesorhabditis belari</name>
    <dbReference type="NCBI Taxonomy" id="2138241"/>
    <lineage>
        <taxon>Eukaryota</taxon>
        <taxon>Metazoa</taxon>
        <taxon>Ecdysozoa</taxon>
        <taxon>Nematoda</taxon>
        <taxon>Chromadorea</taxon>
        <taxon>Rhabditida</taxon>
        <taxon>Rhabditina</taxon>
        <taxon>Rhabditomorpha</taxon>
        <taxon>Rhabditoidea</taxon>
        <taxon>Rhabditidae</taxon>
        <taxon>Mesorhabditinae</taxon>
        <taxon>Mesorhabditis</taxon>
    </lineage>
</organism>
<dbReference type="WBParaSite" id="MBELARI_LOCUS21440">
    <property type="protein sequence ID" value="MBELARI_LOCUS21440"/>
    <property type="gene ID" value="MBELARI_LOCUS21440"/>
</dbReference>
<evidence type="ECO:0000313" key="6">
    <source>
        <dbReference type="WBParaSite" id="MBELARI_LOCUS21440"/>
    </source>
</evidence>
<evidence type="ECO:0000256" key="2">
    <source>
        <dbReference type="ARBA" id="ARBA00023242"/>
    </source>
</evidence>
<feature type="region of interest" description="Disordered" evidence="3">
    <location>
        <begin position="643"/>
        <end position="662"/>
    </location>
</feature>
<dbReference type="SUPFAM" id="SSF54160">
    <property type="entry name" value="Chromo domain-like"/>
    <property type="match status" value="1"/>
</dbReference>
<feature type="compositionally biased region" description="Basic and acidic residues" evidence="3">
    <location>
        <begin position="300"/>
        <end position="311"/>
    </location>
</feature>
<protein>
    <submittedName>
        <fullName evidence="6">Chromo domain-containing protein</fullName>
    </submittedName>
</protein>
<feature type="domain" description="Chromo" evidence="4">
    <location>
        <begin position="10"/>
        <end position="110"/>
    </location>
</feature>
<evidence type="ECO:0000259" key="4">
    <source>
        <dbReference type="PROSITE" id="PS50013"/>
    </source>
</evidence>
<feature type="compositionally biased region" description="Basic residues" evidence="3">
    <location>
        <begin position="233"/>
        <end position="244"/>
    </location>
</feature>
<dbReference type="GO" id="GO:0005634">
    <property type="term" value="C:nucleus"/>
    <property type="evidence" value="ECO:0007669"/>
    <property type="project" value="UniProtKB-SubCell"/>
</dbReference>
<feature type="region of interest" description="Disordered" evidence="3">
    <location>
        <begin position="291"/>
        <end position="357"/>
    </location>
</feature>
<feature type="region of interest" description="Disordered" evidence="3">
    <location>
        <begin position="194"/>
        <end position="259"/>
    </location>
</feature>
<comment type="subcellular location">
    <subcellularLocation>
        <location evidence="1">Nucleus</location>
    </subcellularLocation>
</comment>
<feature type="region of interest" description="Disordered" evidence="3">
    <location>
        <begin position="379"/>
        <end position="409"/>
    </location>
</feature>
<reference evidence="6" key="1">
    <citation type="submission" date="2024-02" db="UniProtKB">
        <authorList>
            <consortium name="WormBaseParasite"/>
        </authorList>
    </citation>
    <scope>IDENTIFICATION</scope>
</reference>
<dbReference type="Gene3D" id="2.40.50.40">
    <property type="match status" value="1"/>
</dbReference>
<dbReference type="Proteomes" id="UP000887575">
    <property type="component" value="Unassembled WGS sequence"/>
</dbReference>
<feature type="compositionally biased region" description="Polar residues" evidence="3">
    <location>
        <begin position="218"/>
        <end position="228"/>
    </location>
</feature>
<sequence>MEDTSANVEYTVEKIVDHARFDDMYFRKMMFLKSRHPATDQIMGNFVPNFEKGDLCNKFVYRTRWAGYRPEDDTWEPESNFTINDKGKASTNECLVEYQKLHNIRSNQTLKAKFAGQANLETLEKFGLPAKVYTELNNRFEEWVQEVSKIGTFNEPDLNANAVFMTQPPSQLGEDKNAEKVDNLRMDFDEPETSAAGRLRELPAKEAKANSLKGASGEISTDSLASSTDQRKAGKQSKKAKKVKLLTNDESDGTATQPSFYWERPAHERYHEIKARQTKENESTWRQLCALTDSSSSDEELPRKRSLENKLQKLKAGLASSNSNGKGGDGKSADGTIYVGTHPATRPNERKESQKKVDRAYKNENGEDIGLMGEIETGPSIGVQQKKDGPTSSGIPTSYPPPQKKPIKPKFHIDPLEKILTGMEAEKNQSEPKIQNRNSSSCKLPQNWSQRRKTILLDALPQVQGSKLKKQSPPHVPKKEKVMAEKPKAVPAGLLKENDTLIVKEKPSVKKNVIKKEAQAVHGYFQFLMSPFLAMPYKRRRARSCAGAMTDAGASFEKEIDEEAAKEHRWNELMERGVRNERPFEVVQGKVGRSIRMTQILRDGVVRYACAEKGDRRHLRRIGHVISQPVPLREIDMELVEKNEAERKKERLPRHKPDSLVS</sequence>
<dbReference type="PANTHER" id="PTHR22812">
    <property type="entry name" value="CHROMOBOX PROTEIN"/>
    <property type="match status" value="1"/>
</dbReference>
<evidence type="ECO:0000256" key="3">
    <source>
        <dbReference type="SAM" id="MobiDB-lite"/>
    </source>
</evidence>
<accession>A0AAF3F4E6</accession>
<dbReference type="PROSITE" id="PS50013">
    <property type="entry name" value="CHROMO_2"/>
    <property type="match status" value="1"/>
</dbReference>
<dbReference type="SMART" id="SM00298">
    <property type="entry name" value="CHROMO"/>
    <property type="match status" value="1"/>
</dbReference>
<dbReference type="InterPro" id="IPR051219">
    <property type="entry name" value="Heterochromatin_chromo-domain"/>
</dbReference>
<dbReference type="AlphaFoldDB" id="A0AAF3F4E6"/>
<keyword evidence="2" id="KW-0539">Nucleus</keyword>
<name>A0AAF3F4E6_9BILA</name>
<dbReference type="InterPro" id="IPR000953">
    <property type="entry name" value="Chromo/chromo_shadow_dom"/>
</dbReference>
<feature type="compositionally biased region" description="Basic and acidic residues" evidence="3">
    <location>
        <begin position="198"/>
        <end position="208"/>
    </location>
</feature>
<feature type="compositionally biased region" description="Basic and acidic residues" evidence="3">
    <location>
        <begin position="347"/>
        <end position="357"/>
    </location>
</feature>
<dbReference type="InterPro" id="IPR016197">
    <property type="entry name" value="Chromo-like_dom_sf"/>
</dbReference>